<dbReference type="EMBL" id="CP029187">
    <property type="protein sequence ID" value="AWI26768.1"/>
    <property type="molecule type" value="Genomic_DNA"/>
</dbReference>
<dbReference type="Gene3D" id="1.25.40.80">
    <property type="match status" value="1"/>
</dbReference>
<dbReference type="KEGG" id="fpal:HYN49_13170"/>
<keyword evidence="2" id="KW-1185">Reference proteome</keyword>
<evidence type="ECO:0000313" key="1">
    <source>
        <dbReference type="EMBL" id="AWI26768.1"/>
    </source>
</evidence>
<dbReference type="Gene3D" id="1.10.579.10">
    <property type="entry name" value="DNA Cyclobutane Dipyrimidine Photolyase, subunit A, domain 3"/>
    <property type="match status" value="1"/>
</dbReference>
<dbReference type="Gene3D" id="1.10.10.1710">
    <property type="entry name" value="Deoxyribodipyrimidine photolyase-related"/>
    <property type="match status" value="1"/>
</dbReference>
<dbReference type="PANTHER" id="PTHR38657:SF1">
    <property type="entry name" value="SLR1343 PROTEIN"/>
    <property type="match status" value="1"/>
</dbReference>
<dbReference type="OrthoDB" id="5288100at2"/>
<dbReference type="Pfam" id="PF04244">
    <property type="entry name" value="DPRP"/>
    <property type="match status" value="1"/>
</dbReference>
<protein>
    <submittedName>
        <fullName evidence="1">Cryptochrome/photolyase family protein</fullName>
    </submittedName>
</protein>
<evidence type="ECO:0000313" key="2">
    <source>
        <dbReference type="Proteomes" id="UP000244937"/>
    </source>
</evidence>
<keyword evidence="1" id="KW-0456">Lyase</keyword>
<dbReference type="SUPFAM" id="SSF48173">
    <property type="entry name" value="Cryptochrome/photolyase FAD-binding domain"/>
    <property type="match status" value="1"/>
</dbReference>
<reference evidence="1 2" key="1">
    <citation type="submission" date="2018-05" db="EMBL/GenBank/DDBJ databases">
        <title>Genome sequencing of Flavobacterium sp. HYN0049.</title>
        <authorList>
            <person name="Yi H."/>
            <person name="Baek C."/>
        </authorList>
    </citation>
    <scope>NUCLEOTIDE SEQUENCE [LARGE SCALE GENOMIC DNA]</scope>
    <source>
        <strain evidence="1 2">HYN0049</strain>
    </source>
</reference>
<gene>
    <name evidence="1" type="ORF">HYN49_13170</name>
</gene>
<dbReference type="PANTHER" id="PTHR38657">
    <property type="entry name" value="SLR1343 PROTEIN"/>
    <property type="match status" value="1"/>
</dbReference>
<dbReference type="InterPro" id="IPR036134">
    <property type="entry name" value="Crypto/Photolyase_FAD-like_sf"/>
</dbReference>
<name>A0A2S1SK33_9FLAO</name>
<accession>A0A2S1SK33</accession>
<dbReference type="Gene3D" id="3.40.50.620">
    <property type="entry name" value="HUPs"/>
    <property type="match status" value="1"/>
</dbReference>
<dbReference type="InterPro" id="IPR052551">
    <property type="entry name" value="UV-DNA_repair_photolyase"/>
</dbReference>
<organism evidence="1 2">
    <name type="scientific">Flavobacterium pallidum</name>
    <dbReference type="NCBI Taxonomy" id="2172098"/>
    <lineage>
        <taxon>Bacteria</taxon>
        <taxon>Pseudomonadati</taxon>
        <taxon>Bacteroidota</taxon>
        <taxon>Flavobacteriia</taxon>
        <taxon>Flavobacteriales</taxon>
        <taxon>Flavobacteriaceae</taxon>
        <taxon>Flavobacterium</taxon>
    </lineage>
</organism>
<dbReference type="InterPro" id="IPR007357">
    <property type="entry name" value="PhrB-like"/>
</dbReference>
<dbReference type="GO" id="GO:0016829">
    <property type="term" value="F:lyase activity"/>
    <property type="evidence" value="ECO:0007669"/>
    <property type="project" value="UniProtKB-KW"/>
</dbReference>
<sequence length="511" mass="59720">MPQKLRLILGDQLNYEHSWFRSLDDCTTYLMMEIRSETDYTTHHIQKITAFFFAMRNFADWLKTAGHNVIYIKLGDAGNQQTFEANILKVIAEKEICHFEYQLPDEYRIDIALRNFCKSLAITSDSADTEHFYTTREELADFFKGKTQYVMETFYRAMRKKNNILVFDSQPVGGQWNFDSDNRKKLPKGHTPPKPLVFDKDVSGIVSEIQKNDISTMGTVDAHHFIWPTTRTESLQLLNYFTENCLPLFGSFQDAMAPGEWSIYHSRLSFSMNTKMISPSEVVDAAITEWQKRPDEIELHQLEGFVRQILGWREYMRGIYWMKMPEFSQLNYFSHSNNLPEWFWTGKTKMHCLREAITQSLTYSYAHHIQRLMITGNFALLAGVDPDQVDDWYLGIYIDAIEWVEITNTRGMSQFADGGIIGTKPYVSSATYIDKMSHYCGTCFYDKSKRTGPGACPFNSLYWNFYDTNKEKLSKNTRVSMVYKIWDKMKPQEKVALIEQAQYYLKNVNLL</sequence>
<proteinExistence type="predicted"/>
<dbReference type="AlphaFoldDB" id="A0A2S1SK33"/>
<dbReference type="RefSeq" id="WP_108904545.1">
    <property type="nucleotide sequence ID" value="NZ_CP029187.1"/>
</dbReference>
<dbReference type="InterPro" id="IPR014729">
    <property type="entry name" value="Rossmann-like_a/b/a_fold"/>
</dbReference>
<dbReference type="Proteomes" id="UP000244937">
    <property type="component" value="Chromosome"/>
</dbReference>